<dbReference type="GO" id="GO:0006635">
    <property type="term" value="P:fatty acid beta-oxidation"/>
    <property type="evidence" value="ECO:0007669"/>
    <property type="project" value="TreeGrafter"/>
</dbReference>
<dbReference type="AlphaFoldDB" id="C4WMQ0"/>
<comment type="caution">
    <text evidence="3">The sequence shown here is derived from an EMBL/GenBank/DDBJ whole genome shotgun (WGS) entry which is preliminary data.</text>
</comment>
<comment type="similarity">
    <text evidence="1">Belongs to the enoyl-CoA hydratase/isomerase family.</text>
</comment>
<dbReference type="PANTHER" id="PTHR11941:SF54">
    <property type="entry name" value="ENOYL-COA HYDRATASE, MITOCHONDRIAL"/>
    <property type="match status" value="1"/>
</dbReference>
<dbReference type="GO" id="GO:0016829">
    <property type="term" value="F:lyase activity"/>
    <property type="evidence" value="ECO:0007669"/>
    <property type="project" value="UniProtKB-KW"/>
</dbReference>
<dbReference type="Gene3D" id="3.90.226.10">
    <property type="entry name" value="2-enoyl-CoA Hydratase, Chain A, domain 1"/>
    <property type="match status" value="1"/>
</dbReference>
<evidence type="ECO:0000313" key="4">
    <source>
        <dbReference type="Proteomes" id="UP000004386"/>
    </source>
</evidence>
<evidence type="ECO:0000313" key="3">
    <source>
        <dbReference type="EMBL" id="EEQ93212.1"/>
    </source>
</evidence>
<dbReference type="HOGENOM" id="CLU_009834_7_6_5"/>
<proteinExistence type="inferred from homology"/>
<dbReference type="SUPFAM" id="SSF52096">
    <property type="entry name" value="ClpP/crotonase"/>
    <property type="match status" value="1"/>
</dbReference>
<evidence type="ECO:0000256" key="2">
    <source>
        <dbReference type="ARBA" id="ARBA00023239"/>
    </source>
</evidence>
<reference evidence="3 4" key="1">
    <citation type="submission" date="2009-05" db="EMBL/GenBank/DDBJ databases">
        <authorList>
            <person name="Setubal J.C."/>
            <person name="Boyle S."/>
            <person name="Crasta O.R."/>
            <person name="Gillespie J.J."/>
            <person name="Kenyon R.W."/>
            <person name="Lu J."/>
            <person name="Mane S."/>
            <person name="Nagrani S."/>
            <person name="Shallom J.M."/>
            <person name="Shallom S."/>
            <person name="Shukla M."/>
            <person name="Snyder E.E."/>
            <person name="Sobral B.W."/>
            <person name="Wattam A.R."/>
            <person name="Will R."/>
            <person name="Williams K."/>
            <person name="Yoo H."/>
            <person name="Munk C."/>
            <person name="Tapia R."/>
            <person name="Green L."/>
            <person name="Rogers Y."/>
            <person name="Detter J.C."/>
            <person name="Bruce D."/>
            <person name="Brettin T.S."/>
            <person name="Tsolis R."/>
        </authorList>
    </citation>
    <scope>NUCLEOTIDE SEQUENCE [LARGE SCALE GENOMIC DNA]</scope>
    <source>
        <strain evidence="3 4">LMG 3301</strain>
    </source>
</reference>
<name>C4WMQ0_9HYPH</name>
<evidence type="ECO:0000256" key="1">
    <source>
        <dbReference type="ARBA" id="ARBA00005254"/>
    </source>
</evidence>
<dbReference type="PANTHER" id="PTHR11941">
    <property type="entry name" value="ENOYL-COA HYDRATASE-RELATED"/>
    <property type="match status" value="1"/>
</dbReference>
<dbReference type="Gene3D" id="1.10.12.10">
    <property type="entry name" value="Lyase 2-enoyl-coa Hydratase, Chain A, domain 2"/>
    <property type="match status" value="1"/>
</dbReference>
<keyword evidence="2" id="KW-0456">Lyase</keyword>
<gene>
    <name evidence="3" type="ORF">OINT_2000350</name>
</gene>
<dbReference type="EMBL" id="ACQA01000002">
    <property type="protein sequence ID" value="EEQ93212.1"/>
    <property type="molecule type" value="Genomic_DNA"/>
</dbReference>
<dbReference type="Proteomes" id="UP000004386">
    <property type="component" value="Unassembled WGS sequence"/>
</dbReference>
<sequence>MMTDEVKAVRNGQILEITLDRPKANAIDQPTSRKLGDAFAMFRDDPDLRVAIFTGGGEKFFSAGWDLNEAASTGGDGYIADYGQGGIYGFSELPGLEKPIICAVNGYAIGAGFEILLTADFIIAADHAQFWLPETSLGVLPDIGSFVLPKLLPKVIANEVLYGGRRFSAQDCLRWGLVNDVVPQAELMSAARALAARILRSAPLSVAAAKQTARMAEHMGLAESYAAMRAGNFPLFKLLIESEDALEGPRAAVEKRDPVWKGR</sequence>
<dbReference type="CDD" id="cd06558">
    <property type="entry name" value="crotonase-like"/>
    <property type="match status" value="1"/>
</dbReference>
<dbReference type="InterPro" id="IPR014748">
    <property type="entry name" value="Enoyl-CoA_hydra_C"/>
</dbReference>
<protein>
    <submittedName>
        <fullName evidence="3">Carnitinyl-CoA dehydratase</fullName>
    </submittedName>
</protein>
<organism evidence="3 4">
    <name type="scientific">Brucella intermedia LMG 3301</name>
    <dbReference type="NCBI Taxonomy" id="641118"/>
    <lineage>
        <taxon>Bacteria</taxon>
        <taxon>Pseudomonadati</taxon>
        <taxon>Pseudomonadota</taxon>
        <taxon>Alphaproteobacteria</taxon>
        <taxon>Hyphomicrobiales</taxon>
        <taxon>Brucellaceae</taxon>
        <taxon>Brucella/Ochrobactrum group</taxon>
        <taxon>Brucella</taxon>
    </lineage>
</organism>
<dbReference type="FunFam" id="3.90.226.10:FF:000009">
    <property type="entry name" value="Carnitinyl-CoA dehydratase"/>
    <property type="match status" value="1"/>
</dbReference>
<dbReference type="Pfam" id="PF00378">
    <property type="entry name" value="ECH_1"/>
    <property type="match status" value="1"/>
</dbReference>
<dbReference type="InterPro" id="IPR029045">
    <property type="entry name" value="ClpP/crotonase-like_dom_sf"/>
</dbReference>
<accession>C4WMQ0</accession>
<dbReference type="InterPro" id="IPR001753">
    <property type="entry name" value="Enoyl-CoA_hydra/iso"/>
</dbReference>